<dbReference type="EMBL" id="OZ022409">
    <property type="protein sequence ID" value="CAK9440110.1"/>
    <property type="molecule type" value="Genomic_DNA"/>
</dbReference>
<name>A0ABP0ZPA7_9ASCO</name>
<feature type="region of interest" description="Disordered" evidence="1">
    <location>
        <begin position="33"/>
        <end position="61"/>
    </location>
</feature>
<protein>
    <submittedName>
        <fullName evidence="2">Uncharacterized protein</fullName>
    </submittedName>
</protein>
<dbReference type="RefSeq" id="XP_066831148.1">
    <property type="nucleotide sequence ID" value="XM_066974407.1"/>
</dbReference>
<proteinExistence type="predicted"/>
<gene>
    <name evidence="2" type="ORF">LODBEIA_P42100</name>
</gene>
<organism evidence="2 3">
    <name type="scientific">Lodderomyces beijingensis</name>
    <dbReference type="NCBI Taxonomy" id="1775926"/>
    <lineage>
        <taxon>Eukaryota</taxon>
        <taxon>Fungi</taxon>
        <taxon>Dikarya</taxon>
        <taxon>Ascomycota</taxon>
        <taxon>Saccharomycotina</taxon>
        <taxon>Pichiomycetes</taxon>
        <taxon>Debaryomycetaceae</taxon>
        <taxon>Candida/Lodderomyces clade</taxon>
        <taxon>Lodderomyces</taxon>
    </lineage>
</organism>
<evidence type="ECO:0000313" key="2">
    <source>
        <dbReference type="EMBL" id="CAK9440110.1"/>
    </source>
</evidence>
<dbReference type="Proteomes" id="UP001497383">
    <property type="component" value="Chromosome 5"/>
</dbReference>
<accession>A0ABP0ZPA7</accession>
<evidence type="ECO:0000256" key="1">
    <source>
        <dbReference type="SAM" id="MobiDB-lite"/>
    </source>
</evidence>
<dbReference type="GeneID" id="92209406"/>
<evidence type="ECO:0000313" key="3">
    <source>
        <dbReference type="Proteomes" id="UP001497383"/>
    </source>
</evidence>
<sequence length="398" mass="44615">MSVLSAQSIVANNHPTGKVSVKNIPSLKDTLPLSSSLSSSLPVTSLPTPTTPTTPTIPTVPSATHKDIATAFLSLPVSPQPTKQSLTPTNLHHLANSIAHTGTDRSLDSYYNRRFGKNEDGEEEEEEDESESIASDVYSLLTPDLANDRTYKAQETQVQNDMIAKAAFISDVKQTLPSIISSSSHPSQVLESYFSNQIFYANNLINLSQHFINNEFTSFSHELVLNPNIPKNPAFHEEIINKLDSLYVSSVELVSVITMFNCFIKKVNYHDITLTNLKTMKSQFDYLLDNHLSQHVHEVLDTIIDALYEYNLMIEEMLDKEAGLESKTKNTTDTTGSISEKENLEIIQGYYHEIESTLTLRNDKLTQQACGKLYDFLDGEIIRNPAWMNYIDYLKTIV</sequence>
<reference evidence="2 3" key="1">
    <citation type="submission" date="2024-03" db="EMBL/GenBank/DDBJ databases">
        <authorList>
            <person name="Brejova B."/>
        </authorList>
    </citation>
    <scope>NUCLEOTIDE SEQUENCE [LARGE SCALE GENOMIC DNA]</scope>
    <source>
        <strain evidence="2 3">CBS 14171</strain>
    </source>
</reference>
<keyword evidence="3" id="KW-1185">Reference proteome</keyword>